<reference evidence="2 3" key="1">
    <citation type="submission" date="2024-04" db="EMBL/GenBank/DDBJ databases">
        <authorList>
            <person name="Waldvogel A.-M."/>
            <person name="Schoenle A."/>
        </authorList>
    </citation>
    <scope>NUCLEOTIDE SEQUENCE [LARGE SCALE GENOMIC DNA]</scope>
</reference>
<dbReference type="InterPro" id="IPR035914">
    <property type="entry name" value="Sperma_CUB_dom_sf"/>
</dbReference>
<organism evidence="2 3">
    <name type="scientific">Knipowitschia caucasica</name>
    <name type="common">Caucasian dwarf goby</name>
    <name type="synonym">Pomatoschistus caucasicus</name>
    <dbReference type="NCBI Taxonomy" id="637954"/>
    <lineage>
        <taxon>Eukaryota</taxon>
        <taxon>Metazoa</taxon>
        <taxon>Chordata</taxon>
        <taxon>Craniata</taxon>
        <taxon>Vertebrata</taxon>
        <taxon>Euteleostomi</taxon>
        <taxon>Actinopterygii</taxon>
        <taxon>Neopterygii</taxon>
        <taxon>Teleostei</taxon>
        <taxon>Neoteleostei</taxon>
        <taxon>Acanthomorphata</taxon>
        <taxon>Gobiaria</taxon>
        <taxon>Gobiiformes</taxon>
        <taxon>Gobioidei</taxon>
        <taxon>Gobiidae</taxon>
        <taxon>Gobiinae</taxon>
        <taxon>Knipowitschia</taxon>
    </lineage>
</organism>
<feature type="compositionally biased region" description="Acidic residues" evidence="1">
    <location>
        <begin position="1"/>
        <end position="11"/>
    </location>
</feature>
<accession>A0AAV2J5E6</accession>
<evidence type="ECO:0000256" key="1">
    <source>
        <dbReference type="SAM" id="MobiDB-lite"/>
    </source>
</evidence>
<feature type="region of interest" description="Disordered" evidence="1">
    <location>
        <begin position="1"/>
        <end position="130"/>
    </location>
</feature>
<dbReference type="Proteomes" id="UP001497482">
    <property type="component" value="Chromosome 10"/>
</dbReference>
<sequence length="203" mass="22236">MCLSEEEDEDRNETTSTAEEVPQGGRASRDPPTRGSVSRHVEVTSPPSLELLDRRTDIRSTPSLERLDRHTEVTSPPSLDLLNRHTLHGISPHLRLVPDSTSDRSKETESTTSEEKKQSWSGDDGTTTTTISTTTTVVTTMRSPVACQLNLTGPEGFIQAPPQSSSSFLSTADCSYVITVYMGYGVEVQLVPDVALCELERSR</sequence>
<evidence type="ECO:0000313" key="3">
    <source>
        <dbReference type="Proteomes" id="UP001497482"/>
    </source>
</evidence>
<proteinExistence type="predicted"/>
<dbReference type="SUPFAM" id="SSF49854">
    <property type="entry name" value="Spermadhesin, CUB domain"/>
    <property type="match status" value="1"/>
</dbReference>
<dbReference type="AlphaFoldDB" id="A0AAV2J5E6"/>
<dbReference type="EMBL" id="OZ035832">
    <property type="protein sequence ID" value="CAL1571463.1"/>
    <property type="molecule type" value="Genomic_DNA"/>
</dbReference>
<name>A0AAV2J5E6_KNICA</name>
<feature type="compositionally biased region" description="Basic and acidic residues" evidence="1">
    <location>
        <begin position="101"/>
        <end position="118"/>
    </location>
</feature>
<gene>
    <name evidence="2" type="ORF">KC01_LOCUS3577</name>
</gene>
<evidence type="ECO:0000313" key="2">
    <source>
        <dbReference type="EMBL" id="CAL1571463.1"/>
    </source>
</evidence>
<keyword evidence="3" id="KW-1185">Reference proteome</keyword>
<protein>
    <submittedName>
        <fullName evidence="2">Uncharacterized protein</fullName>
    </submittedName>
</protein>